<sequence length="153" mass="18543">MQGRRLRRVRPAKVLKINQEIQRINDCIAESHRILNSVERTVLPGDWANGRIKDNFCYNTWRTVGCLNLSDHFLVRYMERVRNYKFDEEQIKLEYGYYCPTDSDMMKIRWANRHGMFTDRLQNEIREYVKNPPDDVRIIRQDDRVITLLTFEE</sequence>
<gene>
    <name evidence="1" type="ORF">Ah1_00091</name>
</gene>
<organism evidence="1 2">
    <name type="scientific">Aeromonas phage Ah1</name>
    <dbReference type="NCBI Taxonomy" id="2053701"/>
    <lineage>
        <taxon>Viruses</taxon>
        <taxon>Duplodnaviria</taxon>
        <taxon>Heunggongvirae</taxon>
        <taxon>Uroviricota</taxon>
        <taxon>Caudoviricetes</taxon>
        <taxon>Pantevenvirales</taxon>
        <taxon>Straboviridae</taxon>
        <taxon>Cinqassovirus</taxon>
        <taxon>Cinqassovirus ah1</taxon>
    </lineage>
</organism>
<name>A0A2H4YEN6_9CAUD</name>
<evidence type="ECO:0000313" key="1">
    <source>
        <dbReference type="EMBL" id="AUE22632.1"/>
    </source>
</evidence>
<reference evidence="1 2" key="1">
    <citation type="submission" date="2017-10" db="EMBL/GenBank/DDBJ databases">
        <title>Antibacterial composition for extension of chilled fish shelf life and decreasing of risk of food-borne infections, bacteriophage strains for its preparation.</title>
        <authorList>
            <person name="Zulkarneev E.R."/>
            <person name="Aleshkin A.V."/>
            <person name="Rubalsky O.V."/>
            <person name="Kiseleva I.A."/>
            <person name="Rubalskii E.O."/>
            <person name="Lebedev S.N."/>
        </authorList>
    </citation>
    <scope>NUCLEOTIDE SEQUENCE [LARGE SCALE GENOMIC DNA]</scope>
</reference>
<dbReference type="EMBL" id="MG250483">
    <property type="protein sequence ID" value="AUE22632.1"/>
    <property type="molecule type" value="Genomic_DNA"/>
</dbReference>
<protein>
    <submittedName>
        <fullName evidence="1">Uncharacterized protein</fullName>
    </submittedName>
</protein>
<proteinExistence type="predicted"/>
<keyword evidence="2" id="KW-1185">Reference proteome</keyword>
<dbReference type="Proteomes" id="UP000240934">
    <property type="component" value="Segment"/>
</dbReference>
<accession>A0A2H4YEN6</accession>
<evidence type="ECO:0000313" key="2">
    <source>
        <dbReference type="Proteomes" id="UP000240934"/>
    </source>
</evidence>